<evidence type="ECO:0000256" key="3">
    <source>
        <dbReference type="ARBA" id="ARBA00022576"/>
    </source>
</evidence>
<comment type="cofactor">
    <cofactor evidence="1">
        <name>pyridoxal 5'-phosphate</name>
        <dbReference type="ChEBI" id="CHEBI:597326"/>
    </cofactor>
</comment>
<name>A0A8A0XY62_9PLEO</name>
<dbReference type="PANTHER" id="PTHR43795:SF32">
    <property type="entry name" value="AMINOTRANSFERASE GLII-RELATED"/>
    <property type="match status" value="1"/>
</dbReference>
<dbReference type="GO" id="GO:0030170">
    <property type="term" value="F:pyridoxal phosphate binding"/>
    <property type="evidence" value="ECO:0007669"/>
    <property type="project" value="InterPro"/>
</dbReference>
<dbReference type="GO" id="GO:0006520">
    <property type="term" value="P:amino acid metabolic process"/>
    <property type="evidence" value="ECO:0007669"/>
    <property type="project" value="TreeGrafter"/>
</dbReference>
<evidence type="ECO:0000313" key="7">
    <source>
        <dbReference type="EMBL" id="QSQ85918.1"/>
    </source>
</evidence>
<dbReference type="PANTHER" id="PTHR43795">
    <property type="entry name" value="BIFUNCTIONAL ASPARTATE AMINOTRANSFERASE AND GLUTAMATE/ASPARTATE-PREPHENATE AMINOTRANSFERASE-RELATED"/>
    <property type="match status" value="1"/>
</dbReference>
<dbReference type="InterPro" id="IPR050478">
    <property type="entry name" value="Ethylene_sulfur-biosynth"/>
</dbReference>
<comment type="similarity">
    <text evidence="2">Belongs to the class-I pyridoxal-phosphate-dependent aminotransferase family.</text>
</comment>
<dbReference type="InterPro" id="IPR004839">
    <property type="entry name" value="Aminotransferase_I/II_large"/>
</dbReference>
<feature type="domain" description="Aminotransferase class I/classII large" evidence="6">
    <location>
        <begin position="57"/>
        <end position="409"/>
    </location>
</feature>
<dbReference type="AlphaFoldDB" id="A0A8A0XY62"/>
<organism evidence="7">
    <name type="scientific">Preussia typharum</name>
    <dbReference type="NCBI Taxonomy" id="718249"/>
    <lineage>
        <taxon>Eukaryota</taxon>
        <taxon>Fungi</taxon>
        <taxon>Dikarya</taxon>
        <taxon>Ascomycota</taxon>
        <taxon>Pezizomycotina</taxon>
        <taxon>Dothideomycetes</taxon>
        <taxon>Pleosporomycetidae</taxon>
        <taxon>Pleosporales</taxon>
        <taxon>Sporormiaceae</taxon>
        <taxon>Preussia/Sporomiella species complex</taxon>
        <taxon>Preussia</taxon>
    </lineage>
</organism>
<gene>
    <name evidence="7" type="primary">g20</name>
</gene>
<dbReference type="Gene3D" id="3.40.640.10">
    <property type="entry name" value="Type I PLP-dependent aspartate aminotransferase-like (Major domain)"/>
    <property type="match status" value="1"/>
</dbReference>
<dbReference type="SUPFAM" id="SSF53383">
    <property type="entry name" value="PLP-dependent transferases"/>
    <property type="match status" value="1"/>
</dbReference>
<proteinExistence type="inferred from homology"/>
<evidence type="ECO:0000256" key="4">
    <source>
        <dbReference type="ARBA" id="ARBA00022679"/>
    </source>
</evidence>
<dbReference type="EMBL" id="MW161056">
    <property type="protein sequence ID" value="QSQ85918.1"/>
    <property type="molecule type" value="Genomic_DNA"/>
</dbReference>
<dbReference type="InterPro" id="IPR015421">
    <property type="entry name" value="PyrdxlP-dep_Trfase_major"/>
</dbReference>
<keyword evidence="5" id="KW-0663">Pyridoxal phosphate</keyword>
<dbReference type="GO" id="GO:0008483">
    <property type="term" value="F:transaminase activity"/>
    <property type="evidence" value="ECO:0007669"/>
    <property type="project" value="UniProtKB-KW"/>
</dbReference>
<evidence type="ECO:0000259" key="6">
    <source>
        <dbReference type="Pfam" id="PF00155"/>
    </source>
</evidence>
<protein>
    <submittedName>
        <fullName evidence="7">Aminotransferase</fullName>
    </submittedName>
</protein>
<evidence type="ECO:0000256" key="1">
    <source>
        <dbReference type="ARBA" id="ARBA00001933"/>
    </source>
</evidence>
<dbReference type="Gene3D" id="3.90.1150.10">
    <property type="entry name" value="Aspartate Aminotransferase, domain 1"/>
    <property type="match status" value="1"/>
</dbReference>
<dbReference type="InterPro" id="IPR015422">
    <property type="entry name" value="PyrdxlP-dep_Trfase_small"/>
</dbReference>
<dbReference type="InterPro" id="IPR015424">
    <property type="entry name" value="PyrdxlP-dep_Trfase"/>
</dbReference>
<dbReference type="Pfam" id="PF00155">
    <property type="entry name" value="Aminotran_1_2"/>
    <property type="match status" value="1"/>
</dbReference>
<keyword evidence="4 7" id="KW-0808">Transferase</keyword>
<sequence>MLSQRAQATNAWFLKQFARPLKRQGSNQASRIDLATAENWLIRPDLLELLRKNCWDHLEQKHLSYAGGLGGAPDLLAALAKFYNHFFSPIIPVEPTHLVVGPGCSAILDSMINDICDHGDGLLVAAPMWGSFEVSAVLRNGVKIIPVYVPTHDSASAQEVVAAYRAAAEQAACTVRGILFCNPHNPSGHISNVEVIDALLQYSEQADLHFISDEIYALSTFGTLETAKDAYGETSHSASTEFVSVLQRDLMALGVQAWRVHQIYSISKDFGSSGLRLGCLVTQDNKELRMSQAILNNAKISNVASVMVTPLLNDIPKLESLVYTNKRRLRKAAQTAVLFAEFHSLDYFVPASGLYIWVRLSSRCSTWDYEEDLVRRCASKGVLVGSGADYAEARPGWFRVGFAVPEPEFLTGLQRIEEAIGYTSRFRYTLKSKPVSSWEQWLKPALLSVRETVGNLVVMRFI</sequence>
<evidence type="ECO:0000256" key="5">
    <source>
        <dbReference type="ARBA" id="ARBA00022898"/>
    </source>
</evidence>
<reference evidence="7" key="1">
    <citation type="journal article" date="2021" name="J. Ind. Microbiol. Biotechnol.">
        <title>Anti-cryptococcal activity of preussolides A and B, phosphoethanolamine-substituted 24-membered macrolides, and leptosin C from coprophilous isolates of Preussia typharum.</title>
        <authorList>
            <person name="Perlatti B."/>
            <person name="Lan N."/>
            <person name="Xiang M."/>
            <person name="Earp C.E."/>
            <person name="Spraker J.E."/>
            <person name="Harvey C.J.B."/>
            <person name="Nichols C.B."/>
            <person name="Alspaugh J.A."/>
            <person name="Gloer J.B."/>
            <person name="Bills G.F."/>
        </authorList>
    </citation>
    <scope>NUCLEOTIDE SEQUENCE</scope>
    <source>
        <strain evidence="7">BGC</strain>
    </source>
</reference>
<dbReference type="CDD" id="cd00609">
    <property type="entry name" value="AAT_like"/>
    <property type="match status" value="1"/>
</dbReference>
<keyword evidence="3 7" id="KW-0032">Aminotransferase</keyword>
<accession>A0A8A0XY62</accession>
<evidence type="ECO:0000256" key="2">
    <source>
        <dbReference type="ARBA" id="ARBA00007441"/>
    </source>
</evidence>